<keyword evidence="2" id="KW-1185">Reference proteome</keyword>
<reference evidence="1" key="2">
    <citation type="submission" date="2022-01" db="EMBL/GenBank/DDBJ databases">
        <authorList>
            <person name="Yamashiro T."/>
            <person name="Shiraishi A."/>
            <person name="Satake H."/>
            <person name="Nakayama K."/>
        </authorList>
    </citation>
    <scope>NUCLEOTIDE SEQUENCE</scope>
</reference>
<proteinExistence type="predicted"/>
<evidence type="ECO:0000313" key="2">
    <source>
        <dbReference type="Proteomes" id="UP001151760"/>
    </source>
</evidence>
<dbReference type="Proteomes" id="UP001151760">
    <property type="component" value="Unassembled WGS sequence"/>
</dbReference>
<accession>A0ABQ5E2M6</accession>
<feature type="non-terminal residue" evidence="1">
    <location>
        <position position="1"/>
    </location>
</feature>
<sequence>RTPHRPQRPKKVVKLIWVKKGSTVGSQAVLPQTVKKSAMISPKQTWKPKGKYLDSVNRGNGSYTLKQFEYGNPEEDLEDHSYL</sequence>
<dbReference type="EMBL" id="BQNB010015838">
    <property type="protein sequence ID" value="GJT44713.1"/>
    <property type="molecule type" value="Genomic_DNA"/>
</dbReference>
<gene>
    <name evidence="1" type="ORF">Tco_0953428</name>
</gene>
<organism evidence="1 2">
    <name type="scientific">Tanacetum coccineum</name>
    <dbReference type="NCBI Taxonomy" id="301880"/>
    <lineage>
        <taxon>Eukaryota</taxon>
        <taxon>Viridiplantae</taxon>
        <taxon>Streptophyta</taxon>
        <taxon>Embryophyta</taxon>
        <taxon>Tracheophyta</taxon>
        <taxon>Spermatophyta</taxon>
        <taxon>Magnoliopsida</taxon>
        <taxon>eudicotyledons</taxon>
        <taxon>Gunneridae</taxon>
        <taxon>Pentapetalae</taxon>
        <taxon>asterids</taxon>
        <taxon>campanulids</taxon>
        <taxon>Asterales</taxon>
        <taxon>Asteraceae</taxon>
        <taxon>Asteroideae</taxon>
        <taxon>Anthemideae</taxon>
        <taxon>Anthemidinae</taxon>
        <taxon>Tanacetum</taxon>
    </lineage>
</organism>
<reference evidence="1" key="1">
    <citation type="journal article" date="2022" name="Int. J. Mol. Sci.">
        <title>Draft Genome of Tanacetum Coccineum: Genomic Comparison of Closely Related Tanacetum-Family Plants.</title>
        <authorList>
            <person name="Yamashiro T."/>
            <person name="Shiraishi A."/>
            <person name="Nakayama K."/>
            <person name="Satake H."/>
        </authorList>
    </citation>
    <scope>NUCLEOTIDE SEQUENCE</scope>
</reference>
<evidence type="ECO:0000313" key="1">
    <source>
        <dbReference type="EMBL" id="GJT44713.1"/>
    </source>
</evidence>
<comment type="caution">
    <text evidence="1">The sequence shown here is derived from an EMBL/GenBank/DDBJ whole genome shotgun (WGS) entry which is preliminary data.</text>
</comment>
<name>A0ABQ5E2M6_9ASTR</name>
<protein>
    <submittedName>
        <fullName evidence="1">Uncharacterized protein</fullName>
    </submittedName>
</protein>